<keyword evidence="8 11" id="KW-0067">ATP-binding</keyword>
<comment type="similarity">
    <text evidence="11">Belongs to the Thz kinase family.</text>
</comment>
<comment type="caution">
    <text evidence="12">The sequence shown here is derived from an EMBL/GenBank/DDBJ whole genome shotgun (WGS) entry which is preliminary data.</text>
</comment>
<feature type="binding site" evidence="11">
    <location>
        <position position="170"/>
    </location>
    <ligand>
        <name>ATP</name>
        <dbReference type="ChEBI" id="CHEBI:30616"/>
    </ligand>
</feature>
<evidence type="ECO:0000256" key="5">
    <source>
        <dbReference type="ARBA" id="ARBA00022723"/>
    </source>
</evidence>
<dbReference type="CDD" id="cd01170">
    <property type="entry name" value="THZ_kinase"/>
    <property type="match status" value="1"/>
</dbReference>
<keyword evidence="5 11" id="KW-0479">Metal-binding</keyword>
<dbReference type="Proteomes" id="UP000251144">
    <property type="component" value="Unassembled WGS sequence"/>
</dbReference>
<evidence type="ECO:0000313" key="12">
    <source>
        <dbReference type="EMBL" id="RAW54018.1"/>
    </source>
</evidence>
<evidence type="ECO:0000256" key="10">
    <source>
        <dbReference type="ARBA" id="ARBA00022977"/>
    </source>
</evidence>
<keyword evidence="7 11" id="KW-0418">Kinase</keyword>
<keyword evidence="9 11" id="KW-0460">Magnesium</keyword>
<evidence type="ECO:0000256" key="2">
    <source>
        <dbReference type="ARBA" id="ARBA00001946"/>
    </source>
</evidence>
<organism evidence="12 13">
    <name type="scientific">Faecalibacterium prausnitzii</name>
    <dbReference type="NCBI Taxonomy" id="853"/>
    <lineage>
        <taxon>Bacteria</taxon>
        <taxon>Bacillati</taxon>
        <taxon>Bacillota</taxon>
        <taxon>Clostridia</taxon>
        <taxon>Eubacteriales</taxon>
        <taxon>Oscillospiraceae</taxon>
        <taxon>Faecalibacterium</taxon>
    </lineage>
</organism>
<dbReference type="NCBIfam" id="NF006830">
    <property type="entry name" value="PRK09355.1"/>
    <property type="match status" value="1"/>
</dbReference>
<feature type="binding site" evidence="11">
    <location>
        <position position="41"/>
    </location>
    <ligand>
        <name>substrate</name>
    </ligand>
</feature>
<reference evidence="12 13" key="1">
    <citation type="submission" date="2018-02" db="EMBL/GenBank/DDBJ databases">
        <title>Complete genome sequencing of Faecalibacterium prausnitzii strains isolated from the human gut.</title>
        <authorList>
            <person name="Fitzgerald B.C."/>
            <person name="Shkoporov A.N."/>
            <person name="Ross P.R."/>
            <person name="Hill C."/>
        </authorList>
    </citation>
    <scope>NUCLEOTIDE SEQUENCE [LARGE SCALE GENOMIC DNA]</scope>
    <source>
        <strain evidence="12 13">APC942/32-1</strain>
    </source>
</reference>
<evidence type="ECO:0000256" key="7">
    <source>
        <dbReference type="ARBA" id="ARBA00022777"/>
    </source>
</evidence>
<dbReference type="OrthoDB" id="9778146at2"/>
<comment type="function">
    <text evidence="11">Catalyzes the phosphorylation of the hydroxyl group of 4-methyl-5-beta-hydroxyethylthiazole (THZ).</text>
</comment>
<dbReference type="GO" id="GO:0004417">
    <property type="term" value="F:hydroxyethylthiazole kinase activity"/>
    <property type="evidence" value="ECO:0007669"/>
    <property type="project" value="UniProtKB-UniRule"/>
</dbReference>
<sequence length="273" mass="28597">MFRNLFANVRAKSPLVHNITNYVTVNDCANIVLACGASPIMADDAAEVEDITSLCAGLNLNIGTLNSRTIPSMLLAGHTANRLGRPVVLDPVGAGASHLRTETALRLLREVKFTVIRGNISEIRTLAAGSGTTKGVDADTADKVTDETLDKTVAFAKAFAARTGAVVAVTGAIDIVADGERAFCIRNGHPMMSAVTGTGCQLSALTAAFCAANPDKPLEAAAAAVCAMGLAGEAAHSRLSKLDGNATYRNYIIDAIYNMTPEQLEEGARYEMR</sequence>
<feature type="binding site" evidence="11">
    <location>
        <position position="117"/>
    </location>
    <ligand>
        <name>ATP</name>
        <dbReference type="ChEBI" id="CHEBI:30616"/>
    </ligand>
</feature>
<dbReference type="GO" id="GO:0009228">
    <property type="term" value="P:thiamine biosynthetic process"/>
    <property type="evidence" value="ECO:0007669"/>
    <property type="project" value="UniProtKB-KW"/>
</dbReference>
<evidence type="ECO:0000256" key="11">
    <source>
        <dbReference type="HAMAP-Rule" id="MF_00228"/>
    </source>
</evidence>
<dbReference type="AlphaFoldDB" id="A0A329TZG4"/>
<dbReference type="InterPro" id="IPR029056">
    <property type="entry name" value="Ribokinase-like"/>
</dbReference>
<dbReference type="GO" id="GO:0005524">
    <property type="term" value="F:ATP binding"/>
    <property type="evidence" value="ECO:0007669"/>
    <property type="project" value="UniProtKB-UniRule"/>
</dbReference>
<evidence type="ECO:0000256" key="1">
    <source>
        <dbReference type="ARBA" id="ARBA00001771"/>
    </source>
</evidence>
<protein>
    <recommendedName>
        <fullName evidence="11">Hydroxyethylthiazole kinase</fullName>
        <ecNumber evidence="11">2.7.1.50</ecNumber>
    </recommendedName>
    <alternativeName>
        <fullName evidence="11">4-methyl-5-beta-hydroxyethylthiazole kinase</fullName>
        <shortName evidence="11">TH kinase</shortName>
        <shortName evidence="11">Thz kinase</shortName>
    </alternativeName>
</protein>
<proteinExistence type="inferred from homology"/>
<dbReference type="EMBL" id="PRLB01000006">
    <property type="protein sequence ID" value="RAW54018.1"/>
    <property type="molecule type" value="Genomic_DNA"/>
</dbReference>
<dbReference type="InterPro" id="IPR000417">
    <property type="entry name" value="Hyethyz_kinase"/>
</dbReference>
<dbReference type="PRINTS" id="PR01099">
    <property type="entry name" value="HYETHTZKNASE"/>
</dbReference>
<dbReference type="EC" id="2.7.1.50" evidence="11"/>
<dbReference type="Pfam" id="PF02110">
    <property type="entry name" value="HK"/>
    <property type="match status" value="1"/>
</dbReference>
<evidence type="ECO:0000256" key="6">
    <source>
        <dbReference type="ARBA" id="ARBA00022741"/>
    </source>
</evidence>
<gene>
    <name evidence="11" type="primary">thiM</name>
    <name evidence="12" type="ORF">C4N26_07600</name>
</gene>
<dbReference type="PIRSF" id="PIRSF000513">
    <property type="entry name" value="Thz_kinase"/>
    <property type="match status" value="1"/>
</dbReference>
<evidence type="ECO:0000256" key="9">
    <source>
        <dbReference type="ARBA" id="ARBA00022842"/>
    </source>
</evidence>
<dbReference type="RefSeq" id="WP_158400983.1">
    <property type="nucleotide sequence ID" value="NZ_PRLB01000006.1"/>
</dbReference>
<name>A0A329TZG4_9FIRM</name>
<accession>A0A329TZG4</accession>
<dbReference type="SUPFAM" id="SSF53613">
    <property type="entry name" value="Ribokinase-like"/>
    <property type="match status" value="1"/>
</dbReference>
<dbReference type="GO" id="GO:0000287">
    <property type="term" value="F:magnesium ion binding"/>
    <property type="evidence" value="ECO:0007669"/>
    <property type="project" value="UniProtKB-UniRule"/>
</dbReference>
<evidence type="ECO:0000256" key="8">
    <source>
        <dbReference type="ARBA" id="ARBA00022840"/>
    </source>
</evidence>
<comment type="cofactor">
    <cofactor evidence="2 11">
        <name>Mg(2+)</name>
        <dbReference type="ChEBI" id="CHEBI:18420"/>
    </cofactor>
</comment>
<dbReference type="Gene3D" id="3.40.1190.20">
    <property type="match status" value="1"/>
</dbReference>
<evidence type="ECO:0000313" key="13">
    <source>
        <dbReference type="Proteomes" id="UP000251144"/>
    </source>
</evidence>
<keyword evidence="6 11" id="KW-0547">Nucleotide-binding</keyword>
<dbReference type="HAMAP" id="MF_00228">
    <property type="entry name" value="Thz_kinase"/>
    <property type="match status" value="1"/>
</dbReference>
<keyword evidence="4 11" id="KW-0808">Transferase</keyword>
<comment type="catalytic activity">
    <reaction evidence="1 11">
        <text>5-(2-hydroxyethyl)-4-methylthiazole + ATP = 4-methyl-5-(2-phosphooxyethyl)-thiazole + ADP + H(+)</text>
        <dbReference type="Rhea" id="RHEA:24212"/>
        <dbReference type="ChEBI" id="CHEBI:15378"/>
        <dbReference type="ChEBI" id="CHEBI:17957"/>
        <dbReference type="ChEBI" id="CHEBI:30616"/>
        <dbReference type="ChEBI" id="CHEBI:58296"/>
        <dbReference type="ChEBI" id="CHEBI:456216"/>
        <dbReference type="EC" id="2.7.1.50"/>
    </reaction>
</comment>
<dbReference type="UniPathway" id="UPA00060">
    <property type="reaction ID" value="UER00139"/>
</dbReference>
<comment type="pathway">
    <text evidence="3 11">Cofactor biosynthesis; thiamine diphosphate biosynthesis; 4-methyl-5-(2-phosphoethyl)-thiazole from 5-(2-hydroxyethyl)-4-methylthiazole: step 1/1.</text>
</comment>
<evidence type="ECO:0000256" key="4">
    <source>
        <dbReference type="ARBA" id="ARBA00022679"/>
    </source>
</evidence>
<dbReference type="GO" id="GO:0009229">
    <property type="term" value="P:thiamine diphosphate biosynthetic process"/>
    <property type="evidence" value="ECO:0007669"/>
    <property type="project" value="UniProtKB-UniRule"/>
</dbReference>
<feature type="binding site" evidence="11">
    <location>
        <position position="197"/>
    </location>
    <ligand>
        <name>substrate</name>
    </ligand>
</feature>
<dbReference type="NCBIfam" id="TIGR00694">
    <property type="entry name" value="thiM"/>
    <property type="match status" value="1"/>
</dbReference>
<evidence type="ECO:0000256" key="3">
    <source>
        <dbReference type="ARBA" id="ARBA00004868"/>
    </source>
</evidence>
<keyword evidence="10 11" id="KW-0784">Thiamine biosynthesis</keyword>